<name>A0A2Z3GJU6_9BACT</name>
<dbReference type="InterPro" id="IPR012944">
    <property type="entry name" value="SusD_RagB_dom"/>
</dbReference>
<comment type="subcellular location">
    <subcellularLocation>
        <location evidence="1">Cell outer membrane</location>
    </subcellularLocation>
</comment>
<comment type="similarity">
    <text evidence="2">Belongs to the SusD family.</text>
</comment>
<dbReference type="CDD" id="cd08977">
    <property type="entry name" value="SusD"/>
    <property type="match status" value="1"/>
</dbReference>
<dbReference type="KEGG" id="hnv:DDQ68_05535"/>
<dbReference type="InterPro" id="IPR011990">
    <property type="entry name" value="TPR-like_helical_dom_sf"/>
</dbReference>
<dbReference type="GO" id="GO:0009279">
    <property type="term" value="C:cell outer membrane"/>
    <property type="evidence" value="ECO:0007669"/>
    <property type="project" value="UniProtKB-SubCell"/>
</dbReference>
<keyword evidence="5" id="KW-0998">Cell outer membrane</keyword>
<dbReference type="Gene3D" id="1.10.3780.10">
    <property type="entry name" value="SusD-like"/>
    <property type="match status" value="1"/>
</dbReference>
<dbReference type="SUPFAM" id="SSF48452">
    <property type="entry name" value="TPR-like"/>
    <property type="match status" value="1"/>
</dbReference>
<keyword evidence="4" id="KW-0472">Membrane</keyword>
<evidence type="ECO:0000256" key="3">
    <source>
        <dbReference type="ARBA" id="ARBA00022729"/>
    </source>
</evidence>
<gene>
    <name evidence="8" type="ORF">DDQ68_05535</name>
</gene>
<evidence type="ECO:0000259" key="7">
    <source>
        <dbReference type="Pfam" id="PF07980"/>
    </source>
</evidence>
<keyword evidence="9" id="KW-1185">Reference proteome</keyword>
<evidence type="ECO:0000256" key="6">
    <source>
        <dbReference type="SAM" id="SignalP"/>
    </source>
</evidence>
<protein>
    <submittedName>
        <fullName evidence="8">RagB/SusD family nutrient uptake outer membrane protein</fullName>
    </submittedName>
</protein>
<keyword evidence="3 6" id="KW-0732">Signal</keyword>
<evidence type="ECO:0000256" key="5">
    <source>
        <dbReference type="ARBA" id="ARBA00023237"/>
    </source>
</evidence>
<dbReference type="PROSITE" id="PS51257">
    <property type="entry name" value="PROKAR_LIPOPROTEIN"/>
    <property type="match status" value="1"/>
</dbReference>
<dbReference type="EMBL" id="CP029145">
    <property type="protein sequence ID" value="AWM32302.1"/>
    <property type="molecule type" value="Genomic_DNA"/>
</dbReference>
<sequence>MKNIIFRNAAVLGFTSSLLLVASSCNKDLDRTPTYDLSTDAVYKDAAGYRTVAAKAYSGFAVTGPSGPGASTGDILGIDQGTSDYVRQLWSAQELTTDEAIIQWGDPGIQDWHNMNWTSSGVLVQGLYSRILYEITVCNSFLAEATDAKLSARGITGADLTDIKAYRAEVRFLRALAYYHALDLYGNPPFATETDPIGGTTPPKQTTRAALFTYLESELKAIDTDLLAPSQSANQYGRASKAAAWTLLAKLYLNAQVYTGTARYADCLTYAAKVIDTGGYSLQTTATNMATAYSRNFLTDNNTSPEIIFPIVFDGKRTQSYGGTTFLTHAPVSGTADKYWNPAKYGIGAGWGGTRTTPKLFQQFTDTAADTRGRFVTGGQTMDVVSQTNFNNGYVPIKFKNVSSTGAAGADATFVDTDYPMFRLADVYLMYAEAAVRTNANLPQALTYVNLIRSRAYNNTAAGNIATADLTLDFLLNERSRELYWEGTRRTDLIRYKRFTTADYLWPWKGGVAAGTSVPDTRSLFPIPASDLSVNPNLVQNPGY</sequence>
<dbReference type="OrthoDB" id="9792139at2"/>
<evidence type="ECO:0000256" key="4">
    <source>
        <dbReference type="ARBA" id="ARBA00023136"/>
    </source>
</evidence>
<evidence type="ECO:0000313" key="8">
    <source>
        <dbReference type="EMBL" id="AWM32302.1"/>
    </source>
</evidence>
<feature type="domain" description="RagB/SusD" evidence="7">
    <location>
        <begin position="385"/>
        <end position="544"/>
    </location>
</feature>
<reference evidence="9" key="1">
    <citation type="submission" date="2018-04" db="EMBL/GenBank/DDBJ databases">
        <title>Complete genome of Antarctic heterotrophic bacterium Hymenobacter nivis.</title>
        <authorList>
            <person name="Terashima M."/>
        </authorList>
    </citation>
    <scope>NUCLEOTIDE SEQUENCE [LARGE SCALE GENOMIC DNA]</scope>
    <source>
        <strain evidence="9">NBRC 111535</strain>
    </source>
</reference>
<dbReference type="Gene3D" id="1.25.40.10">
    <property type="entry name" value="Tetratricopeptide repeat domain"/>
    <property type="match status" value="1"/>
</dbReference>
<dbReference type="Pfam" id="PF07980">
    <property type="entry name" value="SusD_RagB"/>
    <property type="match status" value="1"/>
</dbReference>
<feature type="signal peptide" evidence="6">
    <location>
        <begin position="1"/>
        <end position="22"/>
    </location>
</feature>
<dbReference type="Proteomes" id="UP000245999">
    <property type="component" value="Chromosome"/>
</dbReference>
<dbReference type="RefSeq" id="WP_109655417.1">
    <property type="nucleotide sequence ID" value="NZ_CP029145.1"/>
</dbReference>
<evidence type="ECO:0000256" key="2">
    <source>
        <dbReference type="ARBA" id="ARBA00006275"/>
    </source>
</evidence>
<dbReference type="Gene3D" id="1.25.40.390">
    <property type="match status" value="1"/>
</dbReference>
<feature type="chain" id="PRO_5016333093" evidence="6">
    <location>
        <begin position="23"/>
        <end position="544"/>
    </location>
</feature>
<evidence type="ECO:0000256" key="1">
    <source>
        <dbReference type="ARBA" id="ARBA00004442"/>
    </source>
</evidence>
<evidence type="ECO:0000313" key="9">
    <source>
        <dbReference type="Proteomes" id="UP000245999"/>
    </source>
</evidence>
<organism evidence="8 9">
    <name type="scientific">Hymenobacter nivis</name>
    <dbReference type="NCBI Taxonomy" id="1850093"/>
    <lineage>
        <taxon>Bacteria</taxon>
        <taxon>Pseudomonadati</taxon>
        <taxon>Bacteroidota</taxon>
        <taxon>Cytophagia</taxon>
        <taxon>Cytophagales</taxon>
        <taxon>Hymenobacteraceae</taxon>
        <taxon>Hymenobacter</taxon>
    </lineage>
</organism>
<proteinExistence type="inferred from homology"/>
<accession>A0A2Z3GJU6</accession>
<dbReference type="AlphaFoldDB" id="A0A2Z3GJU6"/>